<dbReference type="OrthoDB" id="1910309at2759"/>
<keyword evidence="5" id="KW-1185">Reference proteome</keyword>
<dbReference type="PROSITE" id="PS50985">
    <property type="entry name" value="GRAS"/>
    <property type="match status" value="1"/>
</dbReference>
<organism evidence="4 5">
    <name type="scientific">Striga asiatica</name>
    <name type="common">Asiatic witchweed</name>
    <name type="synonym">Buchnera asiatica</name>
    <dbReference type="NCBI Taxonomy" id="4170"/>
    <lineage>
        <taxon>Eukaryota</taxon>
        <taxon>Viridiplantae</taxon>
        <taxon>Streptophyta</taxon>
        <taxon>Embryophyta</taxon>
        <taxon>Tracheophyta</taxon>
        <taxon>Spermatophyta</taxon>
        <taxon>Magnoliopsida</taxon>
        <taxon>eudicotyledons</taxon>
        <taxon>Gunneridae</taxon>
        <taxon>Pentapetalae</taxon>
        <taxon>asterids</taxon>
        <taxon>lamiids</taxon>
        <taxon>Lamiales</taxon>
        <taxon>Orobanchaceae</taxon>
        <taxon>Buchnereae</taxon>
        <taxon>Striga</taxon>
    </lineage>
</organism>
<evidence type="ECO:0000256" key="3">
    <source>
        <dbReference type="PROSITE-ProRule" id="PRU01191"/>
    </source>
</evidence>
<dbReference type="Pfam" id="PF03514">
    <property type="entry name" value="GRAS"/>
    <property type="match status" value="1"/>
</dbReference>
<sequence length="238" mass="27017">MGPIQSHSLKTCVRSVKQRCHVRRHPSSTDSYDSNIRAGKSPRMYRTTSCRTCGRRGYCNIHTSRQQHHQLIQNGTHNSIVVKTEPDRPFRPVEPGTGQLTGCDIFLHIQSRGTFSLSCRGLWRLWIITLAVFKSVDAAMARDKKERISAEQHCLARDIVNIVACKGKERVEGHELFGKWRMRFVMAGFRQLPLSAYVNSVIRGLLGCYSEHYTLVEKDGAMLLGWKGRDLVSASAWC</sequence>
<evidence type="ECO:0000256" key="1">
    <source>
        <dbReference type="ARBA" id="ARBA00023015"/>
    </source>
</evidence>
<proteinExistence type="inferred from homology"/>
<dbReference type="Proteomes" id="UP000325081">
    <property type="component" value="Unassembled WGS sequence"/>
</dbReference>
<keyword evidence="1" id="KW-0805">Transcription regulation</keyword>
<dbReference type="PANTHER" id="PTHR31636">
    <property type="entry name" value="OSJNBA0084A10.13 PROTEIN-RELATED"/>
    <property type="match status" value="1"/>
</dbReference>
<dbReference type="EMBL" id="BKCP01008237">
    <property type="protein sequence ID" value="GER48295.1"/>
    <property type="molecule type" value="Genomic_DNA"/>
</dbReference>
<dbReference type="InterPro" id="IPR005202">
    <property type="entry name" value="TF_GRAS"/>
</dbReference>
<evidence type="ECO:0000256" key="2">
    <source>
        <dbReference type="ARBA" id="ARBA00023163"/>
    </source>
</evidence>
<protein>
    <submittedName>
        <fullName evidence="4">GRAS family transcription factor</fullName>
    </submittedName>
</protein>
<comment type="caution">
    <text evidence="3">Lacks conserved residue(s) required for the propagation of feature annotation.</text>
</comment>
<keyword evidence="2" id="KW-0804">Transcription</keyword>
<comment type="similarity">
    <text evidence="3">Belongs to the GRAS family.</text>
</comment>
<comment type="caution">
    <text evidence="4">The sequence shown here is derived from an EMBL/GenBank/DDBJ whole genome shotgun (WGS) entry which is preliminary data.</text>
</comment>
<feature type="region of interest" description="SAW" evidence="3">
    <location>
        <begin position="164"/>
        <end position="238"/>
    </location>
</feature>
<dbReference type="AlphaFoldDB" id="A0A5A7QSE2"/>
<accession>A0A5A7QSE2</accession>
<evidence type="ECO:0000313" key="4">
    <source>
        <dbReference type="EMBL" id="GER48295.1"/>
    </source>
</evidence>
<evidence type="ECO:0000313" key="5">
    <source>
        <dbReference type="Proteomes" id="UP000325081"/>
    </source>
</evidence>
<name>A0A5A7QSE2_STRAF</name>
<gene>
    <name evidence="4" type="ORF">STAS_25458</name>
</gene>
<reference evidence="5" key="1">
    <citation type="journal article" date="2019" name="Curr. Biol.">
        <title>Genome Sequence of Striga asiatica Provides Insight into the Evolution of Plant Parasitism.</title>
        <authorList>
            <person name="Yoshida S."/>
            <person name="Kim S."/>
            <person name="Wafula E.K."/>
            <person name="Tanskanen J."/>
            <person name="Kim Y.M."/>
            <person name="Honaas L."/>
            <person name="Yang Z."/>
            <person name="Spallek T."/>
            <person name="Conn C.E."/>
            <person name="Ichihashi Y."/>
            <person name="Cheong K."/>
            <person name="Cui S."/>
            <person name="Der J.P."/>
            <person name="Gundlach H."/>
            <person name="Jiao Y."/>
            <person name="Hori C."/>
            <person name="Ishida J.K."/>
            <person name="Kasahara H."/>
            <person name="Kiba T."/>
            <person name="Kim M.S."/>
            <person name="Koo N."/>
            <person name="Laohavisit A."/>
            <person name="Lee Y.H."/>
            <person name="Lumba S."/>
            <person name="McCourt P."/>
            <person name="Mortimer J.C."/>
            <person name="Mutuku J.M."/>
            <person name="Nomura T."/>
            <person name="Sasaki-Sekimoto Y."/>
            <person name="Seto Y."/>
            <person name="Wang Y."/>
            <person name="Wakatake T."/>
            <person name="Sakakibara H."/>
            <person name="Demura T."/>
            <person name="Yamaguchi S."/>
            <person name="Yoneyama K."/>
            <person name="Manabe R.I."/>
            <person name="Nelson D.C."/>
            <person name="Schulman A.H."/>
            <person name="Timko M.P."/>
            <person name="dePamphilis C.W."/>
            <person name="Choi D."/>
            <person name="Shirasu K."/>
        </authorList>
    </citation>
    <scope>NUCLEOTIDE SEQUENCE [LARGE SCALE GENOMIC DNA]</scope>
    <source>
        <strain evidence="5">cv. UVA1</strain>
    </source>
</reference>